<evidence type="ECO:0000313" key="2">
    <source>
        <dbReference type="EMBL" id="AYD46673.1"/>
    </source>
</evidence>
<dbReference type="EMBL" id="CP032489">
    <property type="protein sequence ID" value="AYD46673.1"/>
    <property type="molecule type" value="Genomic_DNA"/>
</dbReference>
<sequence length="158" mass="17244">MSTPGVKVAEFDTIIEYPIEKVKEAIQELGKHYAKNYSGLMLTQKDEVFGLFVFNAMIKASMLPTMGKINVNIFKENDTSTRVKLTSSFTNSQYDYASGIHASNMQNAQTNLLSGVSKILTGENIENIPPAKNTNGCLGIALLLVTIGTVLFGIFVKS</sequence>
<dbReference type="Proteomes" id="UP000266118">
    <property type="component" value="Chromosome"/>
</dbReference>
<feature type="transmembrane region" description="Helical" evidence="1">
    <location>
        <begin position="138"/>
        <end position="156"/>
    </location>
</feature>
<dbReference type="RefSeq" id="WP_119984942.1">
    <property type="nucleotide sequence ID" value="NZ_CP032489.1"/>
</dbReference>
<proteinExistence type="predicted"/>
<keyword evidence="3" id="KW-1185">Reference proteome</keyword>
<reference evidence="2 3" key="1">
    <citation type="submission" date="2018-09" db="EMBL/GenBank/DDBJ databases">
        <title>Arachidicoccus sp. nov., a bacterium isolated from soil.</title>
        <authorList>
            <person name="Weon H.-Y."/>
            <person name="Kwon S.-W."/>
            <person name="Lee S.A."/>
        </authorList>
    </citation>
    <scope>NUCLEOTIDE SEQUENCE [LARGE SCALE GENOMIC DNA]</scope>
    <source>
        <strain evidence="2 3">KIS59-12</strain>
    </source>
</reference>
<evidence type="ECO:0000313" key="3">
    <source>
        <dbReference type="Proteomes" id="UP000266118"/>
    </source>
</evidence>
<organism evidence="2 3">
    <name type="scientific">Arachidicoccus soli</name>
    <dbReference type="NCBI Taxonomy" id="2341117"/>
    <lineage>
        <taxon>Bacteria</taxon>
        <taxon>Pseudomonadati</taxon>
        <taxon>Bacteroidota</taxon>
        <taxon>Chitinophagia</taxon>
        <taxon>Chitinophagales</taxon>
        <taxon>Chitinophagaceae</taxon>
        <taxon>Arachidicoccus</taxon>
    </lineage>
</organism>
<keyword evidence="1" id="KW-0472">Membrane</keyword>
<dbReference type="AlphaFoldDB" id="A0A386HLP4"/>
<keyword evidence="1" id="KW-1133">Transmembrane helix</keyword>
<dbReference type="KEGG" id="ark:D6B99_03000"/>
<keyword evidence="1" id="KW-0812">Transmembrane</keyword>
<accession>A0A386HLP4</accession>
<protein>
    <submittedName>
        <fullName evidence="2">Uncharacterized protein</fullName>
    </submittedName>
</protein>
<name>A0A386HLP4_9BACT</name>
<gene>
    <name evidence="2" type="ORF">D6B99_03000</name>
</gene>
<evidence type="ECO:0000256" key="1">
    <source>
        <dbReference type="SAM" id="Phobius"/>
    </source>
</evidence>